<evidence type="ECO:0000259" key="5">
    <source>
        <dbReference type="PROSITE" id="PS51880"/>
    </source>
</evidence>
<dbReference type="FunFam" id="1.10.3210.10:FF:000001">
    <property type="entry name" value="GTP pyrophosphokinase RelA"/>
    <property type="match status" value="1"/>
</dbReference>
<dbReference type="Pfam" id="PF02824">
    <property type="entry name" value="TGS"/>
    <property type="match status" value="1"/>
</dbReference>
<dbReference type="SUPFAM" id="SSF81271">
    <property type="entry name" value="TGS-like"/>
    <property type="match status" value="1"/>
</dbReference>
<gene>
    <name evidence="6" type="ORF">A3C71_00190</name>
</gene>
<dbReference type="InterPro" id="IPR006674">
    <property type="entry name" value="HD_domain"/>
</dbReference>
<evidence type="ECO:0000313" key="7">
    <source>
        <dbReference type="Proteomes" id="UP000178197"/>
    </source>
</evidence>
<dbReference type="Pfam" id="PF13328">
    <property type="entry name" value="HD_4"/>
    <property type="match status" value="1"/>
</dbReference>
<protein>
    <recommendedName>
        <fullName evidence="8">TGS domain-containing protein</fullName>
    </recommendedName>
</protein>
<dbReference type="PROSITE" id="PS51671">
    <property type="entry name" value="ACT"/>
    <property type="match status" value="1"/>
</dbReference>
<dbReference type="InterPro" id="IPR003607">
    <property type="entry name" value="HD/PDEase_dom"/>
</dbReference>
<dbReference type="Gene3D" id="3.10.20.30">
    <property type="match status" value="1"/>
</dbReference>
<dbReference type="CDD" id="cd01668">
    <property type="entry name" value="TGS_RSH"/>
    <property type="match status" value="1"/>
</dbReference>
<dbReference type="GO" id="GO:0005886">
    <property type="term" value="C:plasma membrane"/>
    <property type="evidence" value="ECO:0007669"/>
    <property type="project" value="TreeGrafter"/>
</dbReference>
<dbReference type="Pfam" id="PF13291">
    <property type="entry name" value="ACT_4"/>
    <property type="match status" value="1"/>
</dbReference>
<feature type="domain" description="HD" evidence="4">
    <location>
        <begin position="42"/>
        <end position="148"/>
    </location>
</feature>
<dbReference type="CDD" id="cd00077">
    <property type="entry name" value="HDc"/>
    <property type="match status" value="1"/>
</dbReference>
<dbReference type="Gene3D" id="3.30.70.260">
    <property type="match status" value="1"/>
</dbReference>
<dbReference type="AlphaFoldDB" id="A0A1F8FFC4"/>
<comment type="pathway">
    <text evidence="1">Purine metabolism.</text>
</comment>
<proteinExistence type="inferred from homology"/>
<dbReference type="SUPFAM" id="SSF55021">
    <property type="entry name" value="ACT-like"/>
    <property type="match status" value="1"/>
</dbReference>
<dbReference type="InterPro" id="IPR043519">
    <property type="entry name" value="NT_sf"/>
</dbReference>
<evidence type="ECO:0000256" key="1">
    <source>
        <dbReference type="ARBA" id="ARBA00025704"/>
    </source>
</evidence>
<comment type="caution">
    <text evidence="6">The sequence shown here is derived from an EMBL/GenBank/DDBJ whole genome shotgun (WGS) entry which is preliminary data.</text>
</comment>
<dbReference type="InterPro" id="IPR012675">
    <property type="entry name" value="Beta-grasp_dom_sf"/>
</dbReference>
<evidence type="ECO:0000256" key="2">
    <source>
        <dbReference type="RuleBase" id="RU003847"/>
    </source>
</evidence>
<dbReference type="EMBL" id="MGJT01000026">
    <property type="protein sequence ID" value="OGN11905.1"/>
    <property type="molecule type" value="Genomic_DNA"/>
</dbReference>
<dbReference type="PANTHER" id="PTHR21262">
    <property type="entry name" value="GUANOSINE-3',5'-BIS DIPHOSPHATE 3'-PYROPHOSPHOHYDROLASE"/>
    <property type="match status" value="1"/>
</dbReference>
<dbReference type="PANTHER" id="PTHR21262:SF31">
    <property type="entry name" value="GTP PYROPHOSPHOKINASE"/>
    <property type="match status" value="1"/>
</dbReference>
<feature type="domain" description="ACT" evidence="3">
    <location>
        <begin position="493"/>
        <end position="565"/>
    </location>
</feature>
<dbReference type="InterPro" id="IPR004811">
    <property type="entry name" value="RelA/Spo_fam"/>
</dbReference>
<dbReference type="PROSITE" id="PS51880">
    <property type="entry name" value="TGS"/>
    <property type="match status" value="1"/>
</dbReference>
<dbReference type="InterPro" id="IPR033655">
    <property type="entry name" value="TGS_RelA/SpoT"/>
</dbReference>
<organism evidence="6 7">
    <name type="scientific">Candidatus Yanofskybacteria bacterium RIFCSPHIGHO2_02_FULL_43_15c</name>
    <dbReference type="NCBI Taxonomy" id="1802679"/>
    <lineage>
        <taxon>Bacteria</taxon>
        <taxon>Candidatus Yanofskyibacteriota</taxon>
    </lineage>
</organism>
<dbReference type="FunFam" id="3.10.20.30:FF:000002">
    <property type="entry name" value="GTP pyrophosphokinase (RelA/SpoT)"/>
    <property type="match status" value="1"/>
</dbReference>
<evidence type="ECO:0000313" key="6">
    <source>
        <dbReference type="EMBL" id="OGN11905.1"/>
    </source>
</evidence>
<dbReference type="InterPro" id="IPR002912">
    <property type="entry name" value="ACT_dom"/>
</dbReference>
<dbReference type="InterPro" id="IPR004095">
    <property type="entry name" value="TGS"/>
</dbReference>
<dbReference type="InterPro" id="IPR045865">
    <property type="entry name" value="ACT-like_dom_sf"/>
</dbReference>
<dbReference type="Proteomes" id="UP000178197">
    <property type="component" value="Unassembled WGS sequence"/>
</dbReference>
<dbReference type="SMART" id="SM00471">
    <property type="entry name" value="HDc"/>
    <property type="match status" value="1"/>
</dbReference>
<evidence type="ECO:0000259" key="4">
    <source>
        <dbReference type="PROSITE" id="PS51831"/>
    </source>
</evidence>
<dbReference type="Gene3D" id="1.10.3210.10">
    <property type="entry name" value="Hypothetical protein af1432"/>
    <property type="match status" value="1"/>
</dbReference>
<dbReference type="InterPro" id="IPR007685">
    <property type="entry name" value="RelA_SpoT"/>
</dbReference>
<dbReference type="Gene3D" id="3.30.460.10">
    <property type="entry name" value="Beta Polymerase, domain 2"/>
    <property type="match status" value="1"/>
</dbReference>
<dbReference type="GO" id="GO:0015969">
    <property type="term" value="P:guanosine tetraphosphate metabolic process"/>
    <property type="evidence" value="ECO:0007669"/>
    <property type="project" value="InterPro"/>
</dbReference>
<evidence type="ECO:0000259" key="3">
    <source>
        <dbReference type="PROSITE" id="PS51671"/>
    </source>
</evidence>
<dbReference type="Pfam" id="PF04607">
    <property type="entry name" value="RelA_SpoT"/>
    <property type="match status" value="1"/>
</dbReference>
<dbReference type="SMART" id="SM00954">
    <property type="entry name" value="RelA_SpoT"/>
    <property type="match status" value="1"/>
</dbReference>
<reference evidence="6 7" key="1">
    <citation type="journal article" date="2016" name="Nat. Commun.">
        <title>Thousands of microbial genomes shed light on interconnected biogeochemical processes in an aquifer system.</title>
        <authorList>
            <person name="Anantharaman K."/>
            <person name="Brown C.T."/>
            <person name="Hug L.A."/>
            <person name="Sharon I."/>
            <person name="Castelle C.J."/>
            <person name="Probst A.J."/>
            <person name="Thomas B.C."/>
            <person name="Singh A."/>
            <person name="Wilkins M.J."/>
            <person name="Karaoz U."/>
            <person name="Brodie E.L."/>
            <person name="Williams K.H."/>
            <person name="Hubbard S.S."/>
            <person name="Banfield J.F."/>
        </authorList>
    </citation>
    <scope>NUCLEOTIDE SEQUENCE [LARGE SCALE GENOMIC DNA]</scope>
</reference>
<dbReference type="SUPFAM" id="SSF81301">
    <property type="entry name" value="Nucleotidyltransferase"/>
    <property type="match status" value="1"/>
</dbReference>
<dbReference type="NCBIfam" id="TIGR00691">
    <property type="entry name" value="spoT_relA"/>
    <property type="match status" value="1"/>
</dbReference>
<dbReference type="SUPFAM" id="SSF109604">
    <property type="entry name" value="HD-domain/PDEase-like"/>
    <property type="match status" value="1"/>
</dbReference>
<evidence type="ECO:0008006" key="8">
    <source>
        <dbReference type="Google" id="ProtNLM"/>
    </source>
</evidence>
<dbReference type="InterPro" id="IPR012676">
    <property type="entry name" value="TGS-like"/>
</dbReference>
<sequence length="565" mass="64665">MIENLLAKIDPSKENDRKLIARAFELAKRAHEGQFREGGAPYITHPLAAAEILADLKLDSPAIAACLLHDVLEDTAVTEKQMEKEFGQEITFLVKGVTKLSNLTYRQQEESNLKTQNLKVASLRKMLFAMAEDVRVILIKLADRYHNMATLQTCAPEKRQRIALETLEIYAPIAERLGMGQIKGELEDMAFVHAFPEEYRELMKKVKDKYAIRQKYAHKILPLVTQKLQESNIQLLNVHARAKHYYSLYKKLQKVGELDRIFDLVALRIILPDISGCYEALGIIHKNYKPVPGLIKDYIAMPKLNGYRSIHTTVFAEEGRIIEIQLRTPEMHEHAENGIAAHWSYSESNKNKKHAADIKEAQWVAQLKNWLKDSDNQELYQSLRANFFSDRVFVLTPKGEVKDLPEGSTPLDFAYAIHTDLGHSAKGARVNGKMVPFDYQLRNGQIVEIIRGKIKKPSQDWLRFIKSGEAKKKIQSWFKQNGQVIKTNKERIKLLLTVKDKIGLLAEIGGIMKELKINILEIKNSPPMKGKADIQLTLNVTNRDQSKKLFQKLEDNKNIFNVRKI</sequence>
<accession>A0A1F8FFC4</accession>
<comment type="similarity">
    <text evidence="2">Belongs to the relA/spoT family.</text>
</comment>
<dbReference type="CDD" id="cd05399">
    <property type="entry name" value="NT_Rel-Spo_like"/>
    <property type="match status" value="1"/>
</dbReference>
<feature type="domain" description="TGS" evidence="5">
    <location>
        <begin position="388"/>
        <end position="451"/>
    </location>
</feature>
<comment type="function">
    <text evidence="2">In eubacteria ppGpp (guanosine 3'-diphosphate 5'-diphosphate) is a mediator of the stringent response that coordinates a variety of cellular activities in response to changes in nutritional abundance.</text>
</comment>
<name>A0A1F8FFC4_9BACT</name>
<dbReference type="PROSITE" id="PS51831">
    <property type="entry name" value="HD"/>
    <property type="match status" value="1"/>
</dbReference>